<gene>
    <name evidence="3" type="ORF">H9784_02965</name>
</gene>
<dbReference type="GO" id="GO:0070403">
    <property type="term" value="F:NAD+ binding"/>
    <property type="evidence" value="ECO:0007669"/>
    <property type="project" value="InterPro"/>
</dbReference>
<reference evidence="3" key="1">
    <citation type="journal article" date="2021" name="PeerJ">
        <title>Extensive microbial diversity within the chicken gut microbiome revealed by metagenomics and culture.</title>
        <authorList>
            <person name="Gilroy R."/>
            <person name="Ravi A."/>
            <person name="Getino M."/>
            <person name="Pursley I."/>
            <person name="Horton D.L."/>
            <person name="Alikhan N.F."/>
            <person name="Baker D."/>
            <person name="Gharbi K."/>
            <person name="Hall N."/>
            <person name="Watson M."/>
            <person name="Adriaenssens E.M."/>
            <person name="Foster-Nyarko E."/>
            <person name="Jarju S."/>
            <person name="Secka A."/>
            <person name="Antonio M."/>
            <person name="Oren A."/>
            <person name="Chaudhuri R.R."/>
            <person name="La Ragione R."/>
            <person name="Hildebrand F."/>
            <person name="Pallen M.J."/>
        </authorList>
    </citation>
    <scope>NUCLEOTIDE SEQUENCE</scope>
    <source>
        <strain evidence="3">5032</strain>
    </source>
</reference>
<dbReference type="Pfam" id="PF02153">
    <property type="entry name" value="PDH_N"/>
    <property type="match status" value="1"/>
</dbReference>
<feature type="domain" description="Prephenate/arogenate dehydrogenase" evidence="2">
    <location>
        <begin position="3"/>
        <end position="277"/>
    </location>
</feature>
<dbReference type="EMBL" id="DWZD01000019">
    <property type="protein sequence ID" value="HJA78521.1"/>
    <property type="molecule type" value="Genomic_DNA"/>
</dbReference>
<dbReference type="InterPro" id="IPR036291">
    <property type="entry name" value="NAD(P)-bd_dom_sf"/>
</dbReference>
<sequence>MSGKTLLVGSRGRMGGMLLARARAAGLSVSTLDIAAGLPPAEAPGVPVDGGTGLFDEDELRTACAGAELVLLCVPAAALRETAALLCPHLPPTAVLSDIVSVKEQPMRQMAAVWPHAVVGTHPLFGPHPQAGDDLPVAITPDVDAPEEAIGRVEAFFSALGCRCFRTTAGDHDRAMARVQNMNFITTLAYFALLAGEEDLLPYITPSFRRRQAAARKMLTEDGAMFCALFEANPYSHEAVRQYRQMLNIAAGGDIDLLCRRARWWWRDEEGAAGGGA</sequence>
<evidence type="ECO:0000313" key="4">
    <source>
        <dbReference type="Proteomes" id="UP000823821"/>
    </source>
</evidence>
<dbReference type="InterPro" id="IPR050812">
    <property type="entry name" value="Preph/Arog_dehydrog"/>
</dbReference>
<reference evidence="3" key="2">
    <citation type="submission" date="2021-04" db="EMBL/GenBank/DDBJ databases">
        <authorList>
            <person name="Gilroy R."/>
        </authorList>
    </citation>
    <scope>NUCLEOTIDE SEQUENCE</scope>
    <source>
        <strain evidence="3">5032</strain>
    </source>
</reference>
<proteinExistence type="predicted"/>
<evidence type="ECO:0000256" key="1">
    <source>
        <dbReference type="ARBA" id="ARBA00023002"/>
    </source>
</evidence>
<dbReference type="GO" id="GO:0004665">
    <property type="term" value="F:prephenate dehydrogenase (NADP+) activity"/>
    <property type="evidence" value="ECO:0007669"/>
    <property type="project" value="InterPro"/>
</dbReference>
<evidence type="ECO:0000259" key="2">
    <source>
        <dbReference type="PROSITE" id="PS51176"/>
    </source>
</evidence>
<comment type="caution">
    <text evidence="3">The sequence shown here is derived from an EMBL/GenBank/DDBJ whole genome shotgun (WGS) entry which is preliminary data.</text>
</comment>
<dbReference type="SUPFAM" id="SSF51735">
    <property type="entry name" value="NAD(P)-binding Rossmann-fold domains"/>
    <property type="match status" value="1"/>
</dbReference>
<dbReference type="InterPro" id="IPR008927">
    <property type="entry name" value="6-PGluconate_DH-like_C_sf"/>
</dbReference>
<dbReference type="InterPro" id="IPR046826">
    <property type="entry name" value="PDH_N"/>
</dbReference>
<name>A0A9D2HKQ7_9BACT</name>
<dbReference type="AlphaFoldDB" id="A0A9D2HKQ7"/>
<dbReference type="GO" id="GO:0008977">
    <property type="term" value="F:prephenate dehydrogenase (NAD+) activity"/>
    <property type="evidence" value="ECO:0007669"/>
    <property type="project" value="InterPro"/>
</dbReference>
<dbReference type="Proteomes" id="UP000823821">
    <property type="component" value="Unassembled WGS sequence"/>
</dbReference>
<evidence type="ECO:0000313" key="3">
    <source>
        <dbReference type="EMBL" id="HJA78521.1"/>
    </source>
</evidence>
<dbReference type="InterPro" id="IPR003099">
    <property type="entry name" value="Prephen_DH"/>
</dbReference>
<dbReference type="Gene3D" id="3.40.50.720">
    <property type="entry name" value="NAD(P)-binding Rossmann-like Domain"/>
    <property type="match status" value="1"/>
</dbReference>
<dbReference type="GO" id="GO:0006571">
    <property type="term" value="P:tyrosine biosynthetic process"/>
    <property type="evidence" value="ECO:0007669"/>
    <property type="project" value="InterPro"/>
</dbReference>
<protein>
    <submittedName>
        <fullName evidence="3">Prephenate dehydrogenase</fullName>
    </submittedName>
</protein>
<dbReference type="SUPFAM" id="SSF48179">
    <property type="entry name" value="6-phosphogluconate dehydrogenase C-terminal domain-like"/>
    <property type="match status" value="1"/>
</dbReference>
<organism evidence="3 4">
    <name type="scientific">Candidatus Desulfovibrio intestinavium</name>
    <dbReference type="NCBI Taxonomy" id="2838534"/>
    <lineage>
        <taxon>Bacteria</taxon>
        <taxon>Pseudomonadati</taxon>
        <taxon>Thermodesulfobacteriota</taxon>
        <taxon>Desulfovibrionia</taxon>
        <taxon>Desulfovibrionales</taxon>
        <taxon>Desulfovibrionaceae</taxon>
        <taxon>Desulfovibrio</taxon>
    </lineage>
</organism>
<accession>A0A9D2HKQ7</accession>
<dbReference type="PROSITE" id="PS51176">
    <property type="entry name" value="PDH_ADH"/>
    <property type="match status" value="1"/>
</dbReference>
<keyword evidence="1" id="KW-0560">Oxidoreductase</keyword>
<dbReference type="PANTHER" id="PTHR21363">
    <property type="entry name" value="PREPHENATE DEHYDROGENASE"/>
    <property type="match status" value="1"/>
</dbReference>
<dbReference type="PANTHER" id="PTHR21363:SF0">
    <property type="entry name" value="PREPHENATE DEHYDROGENASE [NADP(+)]"/>
    <property type="match status" value="1"/>
</dbReference>